<feature type="chain" id="PRO_5026328637" evidence="2">
    <location>
        <begin position="21"/>
        <end position="697"/>
    </location>
</feature>
<evidence type="ECO:0000256" key="2">
    <source>
        <dbReference type="SAM" id="SignalP"/>
    </source>
</evidence>
<proteinExistence type="predicted"/>
<keyword evidence="4" id="KW-1185">Reference proteome</keyword>
<dbReference type="KEGG" id="fes:HER31_01375"/>
<keyword evidence="2" id="KW-0732">Signal</keyword>
<dbReference type="EMBL" id="CP051180">
    <property type="protein sequence ID" value="QIZ75669.1"/>
    <property type="molecule type" value="Genomic_DNA"/>
</dbReference>
<dbReference type="Proteomes" id="UP000501602">
    <property type="component" value="Chromosome"/>
</dbReference>
<gene>
    <name evidence="3" type="ORF">HER31_01375</name>
</gene>
<sequence>MMKKNIIAALTLSLLLGACGDSDSSSPEEAVAPVAPAPTEPTETPATGTGVFENVWGPDVKFELDTTVYAYLDRNLERSDMVDQFQRRVPANGIAIDPVKLRAAKAASYAAKDGRYIESEMFNDNQITFADVFMYLSDTRDDFHVDYQWDDELKAYRWEVSYDRNGDGDFDDEGDDNANPDWYATYMIDFGEFRRELYYSVEGEALYIRLENMLVQPNSGLNFRKYSKMMTKRRLKVQQTQAEIKAASAPSYYSDDTDVIVVPVVDIQPIATLGVAGGPLSRFNNVEARSHNLRPDIFKKDQAITMADVLLSMREQGLIDVGFSYWGKLEAGVDVQHFLVNEINGSRGSGVHGYVISTGVSWSMHDFSSKFIVSQQLGSDEASPLGTDITKASYCDHTGTSNPADPNDTSTNYPDGKIDAVGNAATFEECDPETTDISDWYADGESHIFSDVWLMNYPGDYMWVGNFNMYDFYPTGESQRWVGDEKWPIYDINDAIEPLTEEHFGWGVADCGNCHSLDGIHVDGDISTALGVNPTPVDVLDVGVQSYPVDDPTELQVAPYQCAECHGSNGAPKGHGETGRCFWCHAEDYQPTGHGTINDYVNRMVDGGNSSDLTFRTYEVVDVDSMDADGIADLEVQLENDFATDVNLGIYPPTEGISWEGYWGTYPDDMKVRTNNDWTTDPVYPDPYACVTCHVND</sequence>
<dbReference type="PROSITE" id="PS51257">
    <property type="entry name" value="PROKAR_LIPOPROTEIN"/>
    <property type="match status" value="1"/>
</dbReference>
<evidence type="ECO:0000313" key="4">
    <source>
        <dbReference type="Proteomes" id="UP000501602"/>
    </source>
</evidence>
<protein>
    <submittedName>
        <fullName evidence="3">Uncharacterized protein</fullName>
    </submittedName>
</protein>
<evidence type="ECO:0000256" key="1">
    <source>
        <dbReference type="SAM" id="MobiDB-lite"/>
    </source>
</evidence>
<organism evidence="3 4">
    <name type="scientific">Ferrimonas lipolytica</name>
    <dbReference type="NCBI Taxonomy" id="2724191"/>
    <lineage>
        <taxon>Bacteria</taxon>
        <taxon>Pseudomonadati</taxon>
        <taxon>Pseudomonadota</taxon>
        <taxon>Gammaproteobacteria</taxon>
        <taxon>Alteromonadales</taxon>
        <taxon>Ferrimonadaceae</taxon>
        <taxon>Ferrimonas</taxon>
    </lineage>
</organism>
<dbReference type="RefSeq" id="WP_168658930.1">
    <property type="nucleotide sequence ID" value="NZ_CP051180.1"/>
</dbReference>
<reference evidence="3 4" key="1">
    <citation type="submission" date="2020-04" db="EMBL/GenBank/DDBJ databases">
        <title>Ferrimonas sp. S7 isolated from sea water.</title>
        <authorList>
            <person name="Bae S.S."/>
            <person name="Baek K."/>
        </authorList>
    </citation>
    <scope>NUCLEOTIDE SEQUENCE [LARGE SCALE GENOMIC DNA]</scope>
    <source>
        <strain evidence="3 4">S7</strain>
    </source>
</reference>
<feature type="compositionally biased region" description="Low complexity" evidence="1">
    <location>
        <begin position="40"/>
        <end position="50"/>
    </location>
</feature>
<feature type="signal peptide" evidence="2">
    <location>
        <begin position="1"/>
        <end position="20"/>
    </location>
</feature>
<dbReference type="SUPFAM" id="SSF48695">
    <property type="entry name" value="Multiheme cytochromes"/>
    <property type="match status" value="1"/>
</dbReference>
<dbReference type="AlphaFoldDB" id="A0A6H1UAK4"/>
<evidence type="ECO:0000313" key="3">
    <source>
        <dbReference type="EMBL" id="QIZ75669.1"/>
    </source>
</evidence>
<feature type="region of interest" description="Disordered" evidence="1">
    <location>
        <begin position="25"/>
        <end position="50"/>
    </location>
</feature>
<name>A0A6H1UAK4_9GAMM</name>
<accession>A0A6H1UAK4</accession>
<dbReference type="InterPro" id="IPR036280">
    <property type="entry name" value="Multihaem_cyt_sf"/>
</dbReference>